<dbReference type="GO" id="GO:0016020">
    <property type="term" value="C:membrane"/>
    <property type="evidence" value="ECO:0007669"/>
    <property type="project" value="UniProtKB-SubCell"/>
</dbReference>
<dbReference type="OrthoDB" id="7270324at2"/>
<dbReference type="Proteomes" id="UP000198755">
    <property type="component" value="Unassembled WGS sequence"/>
</dbReference>
<keyword evidence="4 5" id="KW-0472">Membrane</keyword>
<feature type="transmembrane region" description="Helical" evidence="5">
    <location>
        <begin position="71"/>
        <end position="90"/>
    </location>
</feature>
<dbReference type="Pfam" id="PF06271">
    <property type="entry name" value="RDD"/>
    <property type="match status" value="1"/>
</dbReference>
<sequence length="157" mass="17448">MRDTNGFDRPALAPPVFMQTYLPPNALEGVRTRRMIALLLDLVLVSILSFAAWFGLAVLTLGLSIMILPPLFPLIAFFYNGLTISGWRMATPGMQTMDLEMRLTDGRRTPFLNAAAHAVLFYISSLFPPVFLVSLVNDSKRCVHDILAGVIITRRPV</sequence>
<name>A0A1I4AF56_9HYPH</name>
<evidence type="ECO:0000313" key="7">
    <source>
        <dbReference type="EMBL" id="SFK54359.1"/>
    </source>
</evidence>
<keyword evidence="8" id="KW-1185">Reference proteome</keyword>
<dbReference type="STRING" id="1612308.SAMN05444581_11024"/>
<evidence type="ECO:0000259" key="6">
    <source>
        <dbReference type="Pfam" id="PF06271"/>
    </source>
</evidence>
<comment type="subcellular location">
    <subcellularLocation>
        <location evidence="1">Membrane</location>
        <topology evidence="1">Multi-pass membrane protein</topology>
    </subcellularLocation>
</comment>
<evidence type="ECO:0000256" key="5">
    <source>
        <dbReference type="SAM" id="Phobius"/>
    </source>
</evidence>
<dbReference type="RefSeq" id="WP_091682924.1">
    <property type="nucleotide sequence ID" value="NZ_FOSN01000010.1"/>
</dbReference>
<evidence type="ECO:0000313" key="8">
    <source>
        <dbReference type="Proteomes" id="UP000198755"/>
    </source>
</evidence>
<keyword evidence="2 5" id="KW-0812">Transmembrane</keyword>
<proteinExistence type="predicted"/>
<dbReference type="InterPro" id="IPR010432">
    <property type="entry name" value="RDD"/>
</dbReference>
<reference evidence="7 8" key="1">
    <citation type="submission" date="2016-10" db="EMBL/GenBank/DDBJ databases">
        <authorList>
            <person name="de Groot N.N."/>
        </authorList>
    </citation>
    <scope>NUCLEOTIDE SEQUENCE [LARGE SCALE GENOMIC DNA]</scope>
    <source>
        <strain evidence="7 8">NE2</strain>
    </source>
</reference>
<accession>A0A1I4AF56</accession>
<evidence type="ECO:0000256" key="1">
    <source>
        <dbReference type="ARBA" id="ARBA00004141"/>
    </source>
</evidence>
<dbReference type="EMBL" id="FOSN01000010">
    <property type="protein sequence ID" value="SFK54359.1"/>
    <property type="molecule type" value="Genomic_DNA"/>
</dbReference>
<gene>
    <name evidence="7" type="ORF">SAMN05444581_11024</name>
</gene>
<keyword evidence="3 5" id="KW-1133">Transmembrane helix</keyword>
<organism evidence="7 8">
    <name type="scientific">Methylocapsa palsarum</name>
    <dbReference type="NCBI Taxonomy" id="1612308"/>
    <lineage>
        <taxon>Bacteria</taxon>
        <taxon>Pseudomonadati</taxon>
        <taxon>Pseudomonadota</taxon>
        <taxon>Alphaproteobacteria</taxon>
        <taxon>Hyphomicrobiales</taxon>
        <taxon>Beijerinckiaceae</taxon>
        <taxon>Methylocapsa</taxon>
    </lineage>
</organism>
<feature type="transmembrane region" description="Helical" evidence="5">
    <location>
        <begin position="111"/>
        <end position="131"/>
    </location>
</feature>
<evidence type="ECO:0000256" key="2">
    <source>
        <dbReference type="ARBA" id="ARBA00022692"/>
    </source>
</evidence>
<dbReference type="AlphaFoldDB" id="A0A1I4AF56"/>
<feature type="domain" description="RDD" evidence="6">
    <location>
        <begin position="32"/>
        <end position="149"/>
    </location>
</feature>
<evidence type="ECO:0000256" key="3">
    <source>
        <dbReference type="ARBA" id="ARBA00022989"/>
    </source>
</evidence>
<protein>
    <submittedName>
        <fullName evidence="7">Uncharacterized membrane protein YckC, RDD family</fullName>
    </submittedName>
</protein>
<feature type="transmembrane region" description="Helical" evidence="5">
    <location>
        <begin position="38"/>
        <end position="65"/>
    </location>
</feature>
<evidence type="ECO:0000256" key="4">
    <source>
        <dbReference type="ARBA" id="ARBA00023136"/>
    </source>
</evidence>